<dbReference type="Proteomes" id="UP000006694">
    <property type="component" value="Chromosome"/>
</dbReference>
<keyword evidence="3" id="KW-1185">Reference proteome</keyword>
<feature type="domain" description="GmrSD restriction endonucleases N-terminal" evidence="1">
    <location>
        <begin position="9"/>
        <end position="274"/>
    </location>
</feature>
<name>A5FGF8_FLAJ1</name>
<proteinExistence type="predicted"/>
<dbReference type="STRING" id="376686.Fjoh_2693"/>
<sequence>MMKNYSFFELINQYIIEIPIIQRDYAQGREQENVTYIREKFVSNLVSSIIKGEPIHLGFIYGKVEGKDELEKMKLHSEAVEKLLSTVKQYANQFNINVDSTISTEVITLKNTLRFIPLDGQQRLTTLFLLYWYINMRKGNGHGNWLTNFKYNNRKSALAFFDELSSNDNILKIRSDIDSKNKINIKDQISKYIWYLSKWDYDATVNGAIVMLEQIHKEFSKSPELNFKEIELKTLSFTFDFFDLHELNQSDELYIKMNERGKQLTDFEHFKAWLQNFTEKKYDSGEQKIFLRDFWVKIDTIWLDFFWKNLDVDYTGLDDLYFNFLKTMALNYHLGSGKEREIPDFLKSLVQDIRNTDSYDREKVQYIPISKFLSKIKREDHNDFLFELFSYEALEFITDAFNALFKLSENMEFTVAITEVTTKPFASNSILNAYIKKSSFTLNLWDHAMYYAIIKYFQKVQSCKITHLKNWLRILRNIIYNTYIQNPENLYIALNTIDNLFNEHFLDSVLLSDIINADNFELRFFNQNQLNEEKTKGRLLKNEQWHSCIDKLEKHPYFYGQINFIFNLCQSDGGDNYNYEQFESYSKVLYLLFEKDTEEFLLQRALLSLGDYLIKVNSNWTFCKTDTDSLRSRNENWRRVFIQDDKLKILELLILEIIKRENIRLDFNSILIDIINSHQYNIDQWEYYFVESAYPLQQSKLMEIRWNNNDDIRLLPAKTIIGYHLELRTIFLLKFIYKKLINIEPFEKIEFLWDKGSTGHPGISITGYEFSNKTYRLDIRYSLNKNIYDFCFYNEADIIRNRLANQLIVNNLTDYNYDDNFKHYFKQIHFSNIVQEIQTLCTNLKTIS</sequence>
<dbReference type="RefSeq" id="WP_012024755.1">
    <property type="nucleotide sequence ID" value="NC_009441.1"/>
</dbReference>
<dbReference type="GeneID" id="31765601"/>
<accession>A5FGF8</accession>
<organism evidence="2 3">
    <name type="scientific">Flavobacterium johnsoniae (strain ATCC 17061 / DSM 2064 / JCM 8514 / BCRC 14874 / CCUG 350202 / NBRC 14942 / NCIMB 11054 / UW101)</name>
    <name type="common">Cytophaga johnsonae</name>
    <dbReference type="NCBI Taxonomy" id="376686"/>
    <lineage>
        <taxon>Bacteria</taxon>
        <taxon>Pseudomonadati</taxon>
        <taxon>Bacteroidota</taxon>
        <taxon>Flavobacteriia</taxon>
        <taxon>Flavobacteriales</taxon>
        <taxon>Flavobacteriaceae</taxon>
        <taxon>Flavobacterium</taxon>
    </lineage>
</organism>
<dbReference type="EMBL" id="CP000685">
    <property type="protein sequence ID" value="ABQ05716.1"/>
    <property type="molecule type" value="Genomic_DNA"/>
</dbReference>
<evidence type="ECO:0000313" key="2">
    <source>
        <dbReference type="EMBL" id="ABQ05716.1"/>
    </source>
</evidence>
<gene>
    <name evidence="2" type="ordered locus">Fjoh_2693</name>
</gene>
<evidence type="ECO:0000259" key="1">
    <source>
        <dbReference type="Pfam" id="PF03235"/>
    </source>
</evidence>
<dbReference type="KEGG" id="fjo:Fjoh_2693"/>
<dbReference type="OrthoDB" id="3654724at2"/>
<dbReference type="AlphaFoldDB" id="A5FGF8"/>
<protein>
    <recommendedName>
        <fullName evidence="1">GmrSD restriction endonucleases N-terminal domain-containing protein</fullName>
    </recommendedName>
</protein>
<reference evidence="2 3" key="1">
    <citation type="journal article" date="2009" name="Appl. Environ. Microbiol.">
        <title>Novel features of the polysaccharide-digesting gliding bacterium Flavobacterium johnsoniae as revealed by genome sequence analysis.</title>
        <authorList>
            <person name="McBride M.J."/>
            <person name="Xie G."/>
            <person name="Martens E.C."/>
            <person name="Lapidus A."/>
            <person name="Henrissat B."/>
            <person name="Rhodes R.G."/>
            <person name="Goltsman E."/>
            <person name="Wang W."/>
            <person name="Xu J."/>
            <person name="Hunnicutt D.W."/>
            <person name="Staroscik A.M."/>
            <person name="Hoover T.R."/>
            <person name="Cheng Y.Q."/>
            <person name="Stein J.L."/>
        </authorList>
    </citation>
    <scope>NUCLEOTIDE SEQUENCE [LARGE SCALE GENOMIC DNA]</scope>
    <source>
        <strain evidence="3">ATCC 17061 / DSM 2064 / JCM 8514 / BCRC 14874 / CCUG 350202 / NBRC 14942 / NCIMB 11054 / UW101</strain>
    </source>
</reference>
<dbReference type="Pfam" id="PF03235">
    <property type="entry name" value="GmrSD_N"/>
    <property type="match status" value="1"/>
</dbReference>
<dbReference type="HOGENOM" id="CLU_019971_0_0_10"/>
<evidence type="ECO:0000313" key="3">
    <source>
        <dbReference type="Proteomes" id="UP000006694"/>
    </source>
</evidence>
<dbReference type="InterPro" id="IPR004919">
    <property type="entry name" value="GmrSD_N"/>
</dbReference>
<dbReference type="eggNOG" id="COG1479">
    <property type="taxonomic scope" value="Bacteria"/>
</dbReference>